<dbReference type="PROSITE" id="PS50111">
    <property type="entry name" value="CHEMOTAXIS_TRANSDUC_2"/>
    <property type="match status" value="1"/>
</dbReference>
<evidence type="ECO:0000259" key="12">
    <source>
        <dbReference type="PROSITE" id="PS50885"/>
    </source>
</evidence>
<evidence type="ECO:0000256" key="5">
    <source>
        <dbReference type="ARBA" id="ARBA00022989"/>
    </source>
</evidence>
<feature type="domain" description="HAMP" evidence="12">
    <location>
        <begin position="334"/>
        <end position="389"/>
    </location>
</feature>
<evidence type="ECO:0000256" key="6">
    <source>
        <dbReference type="ARBA" id="ARBA00023136"/>
    </source>
</evidence>
<evidence type="ECO:0000313" key="14">
    <source>
        <dbReference type="Proteomes" id="UP001321786"/>
    </source>
</evidence>
<evidence type="ECO:0000256" key="7">
    <source>
        <dbReference type="ARBA" id="ARBA00023224"/>
    </source>
</evidence>
<dbReference type="Pfam" id="PF02743">
    <property type="entry name" value="dCache_1"/>
    <property type="match status" value="1"/>
</dbReference>
<evidence type="ECO:0000256" key="1">
    <source>
        <dbReference type="ARBA" id="ARBA00004651"/>
    </source>
</evidence>
<evidence type="ECO:0000256" key="4">
    <source>
        <dbReference type="ARBA" id="ARBA00022692"/>
    </source>
</evidence>
<keyword evidence="7 9" id="KW-0807">Transducer</keyword>
<dbReference type="Gene3D" id="1.10.287.950">
    <property type="entry name" value="Methyl-accepting chemotaxis protein"/>
    <property type="match status" value="1"/>
</dbReference>
<protein>
    <submittedName>
        <fullName evidence="13">Methyl-accepting chemotaxis protein</fullName>
    </submittedName>
</protein>
<reference evidence="13 14" key="1">
    <citation type="submission" date="2023-08" db="EMBL/GenBank/DDBJ databases">
        <title>Helicovermis profunda gen. nov., sp. nov., a novel mesophilic, fermentative bacterium within the Bacillota from a deep-sea hydrothermal vent chimney.</title>
        <authorList>
            <person name="Miyazaki U."/>
            <person name="Mizutani D."/>
            <person name="Hashimoto Y."/>
            <person name="Tame A."/>
            <person name="Sawayama S."/>
            <person name="Miyazaki J."/>
            <person name="Takai K."/>
            <person name="Nakagawa S."/>
        </authorList>
    </citation>
    <scope>NUCLEOTIDE SEQUENCE [LARGE SCALE GENOMIC DNA]</scope>
    <source>
        <strain evidence="13 14">S502</strain>
    </source>
</reference>
<dbReference type="CDD" id="cd06225">
    <property type="entry name" value="HAMP"/>
    <property type="match status" value="1"/>
</dbReference>
<sequence length="695" mass="76918">MKSFRTKFILIVLLLIAIPFILSNIINEYYLSNAYEKELIEHNKVSAINISDQVSNFIDKAYGLTETVAMNHSVRNFDSEMQKKMVVDMVGKNNFFDLLYIQDKNGDQSARSSGNLGNRANRWWFKQELASEKPFVSKSYFSLSGNVPVTSVIIPIYDLNNKLNGVMGADIKLTALQNIIEKTSTDSNYAYILDGEGVVIAHPNKEEVAQLYNYLKKKKTVLKLDSNGKVIMDEKGNQKTEEKDIVIPKELEIATQNVLNGESGTITYKNKDGIDVISAYNPIKLLGDSKSWAVITVEKKQDAMKFIFASKKRNLLIGTVMLILATIILMLVSKSFTEPIKNSSKHLESFAKGNFVVEINKNDLKRKDELGVIVNGIELMKDNLTNLINNIKGESENINERVNNALVNTNSLKLDIEDVSATTEELAANMEETAAISDQISLTAQEIESAVHSLANTAQEGATVSSEINIRANDTQKNVIKSQENIELILSDTKVELEKAIKESKVVEEINLLSDSIMQITSQTNLLALNAAIEAARAGEAGKGFSVVAEEIRSLAEQSKETVLKIQDITLKVVGSVKNLSNSSNKLLNFVSKDVNNDYEKMLEIVEFYTNDSSKFESLVGEFSATSEEILASIESITDSIEGVSSAANEGAKGTSDIAQKIYDINEKSTEIVNQINNSKESSESLLVETEKFNI</sequence>
<dbReference type="PRINTS" id="PR00260">
    <property type="entry name" value="CHEMTRNSDUCR"/>
</dbReference>
<dbReference type="InterPro" id="IPR029151">
    <property type="entry name" value="Sensor-like_sf"/>
</dbReference>
<proteinExistence type="inferred from homology"/>
<comment type="similarity">
    <text evidence="8">Belongs to the methyl-accepting chemotaxis (MCP) protein family.</text>
</comment>
<dbReference type="Gene3D" id="3.30.450.20">
    <property type="entry name" value="PAS domain"/>
    <property type="match status" value="1"/>
</dbReference>
<organism evidence="13 14">
    <name type="scientific">Helicovermis profundi</name>
    <dbReference type="NCBI Taxonomy" id="3065157"/>
    <lineage>
        <taxon>Bacteria</taxon>
        <taxon>Bacillati</taxon>
        <taxon>Bacillota</taxon>
        <taxon>Clostridia</taxon>
        <taxon>Helicovermis</taxon>
    </lineage>
</organism>
<evidence type="ECO:0000256" key="10">
    <source>
        <dbReference type="SAM" id="Phobius"/>
    </source>
</evidence>
<feature type="domain" description="Methyl-accepting transducer" evidence="11">
    <location>
        <begin position="408"/>
        <end position="645"/>
    </location>
</feature>
<comment type="subcellular location">
    <subcellularLocation>
        <location evidence="1">Cell membrane</location>
        <topology evidence="1">Multi-pass membrane protein</topology>
    </subcellularLocation>
</comment>
<dbReference type="CDD" id="cd18774">
    <property type="entry name" value="PDC2_HK_sensor"/>
    <property type="match status" value="1"/>
</dbReference>
<evidence type="ECO:0000256" key="3">
    <source>
        <dbReference type="ARBA" id="ARBA00022500"/>
    </source>
</evidence>
<dbReference type="SUPFAM" id="SSF103190">
    <property type="entry name" value="Sensory domain-like"/>
    <property type="match status" value="1"/>
</dbReference>
<gene>
    <name evidence="13" type="ORF">HLPR_17620</name>
</gene>
<dbReference type="GO" id="GO:0005886">
    <property type="term" value="C:plasma membrane"/>
    <property type="evidence" value="ECO:0007669"/>
    <property type="project" value="UniProtKB-SubCell"/>
</dbReference>
<dbReference type="SMART" id="SM00283">
    <property type="entry name" value="MA"/>
    <property type="match status" value="1"/>
</dbReference>
<evidence type="ECO:0000256" key="8">
    <source>
        <dbReference type="ARBA" id="ARBA00029447"/>
    </source>
</evidence>
<dbReference type="InterPro" id="IPR004089">
    <property type="entry name" value="MCPsignal_dom"/>
</dbReference>
<keyword evidence="4 10" id="KW-0812">Transmembrane</keyword>
<keyword evidence="3" id="KW-0145">Chemotaxis</keyword>
<dbReference type="GO" id="GO:0006935">
    <property type="term" value="P:chemotaxis"/>
    <property type="evidence" value="ECO:0007669"/>
    <property type="project" value="UniProtKB-KW"/>
</dbReference>
<evidence type="ECO:0000256" key="2">
    <source>
        <dbReference type="ARBA" id="ARBA00022475"/>
    </source>
</evidence>
<keyword evidence="14" id="KW-1185">Reference proteome</keyword>
<dbReference type="GO" id="GO:0007165">
    <property type="term" value="P:signal transduction"/>
    <property type="evidence" value="ECO:0007669"/>
    <property type="project" value="UniProtKB-KW"/>
</dbReference>
<dbReference type="InterPro" id="IPR003660">
    <property type="entry name" value="HAMP_dom"/>
</dbReference>
<dbReference type="InterPro" id="IPR004090">
    <property type="entry name" value="Chemotax_Me-accpt_rcpt"/>
</dbReference>
<dbReference type="PROSITE" id="PS50885">
    <property type="entry name" value="HAMP"/>
    <property type="match status" value="1"/>
</dbReference>
<dbReference type="RefSeq" id="WP_338535067.1">
    <property type="nucleotide sequence ID" value="NZ_AP028654.1"/>
</dbReference>
<dbReference type="PANTHER" id="PTHR32089:SF112">
    <property type="entry name" value="LYSOZYME-LIKE PROTEIN-RELATED"/>
    <property type="match status" value="1"/>
</dbReference>
<evidence type="ECO:0000313" key="13">
    <source>
        <dbReference type="EMBL" id="BEP29431.1"/>
    </source>
</evidence>
<dbReference type="SUPFAM" id="SSF58104">
    <property type="entry name" value="Methyl-accepting chemotaxis protein (MCP) signaling domain"/>
    <property type="match status" value="1"/>
</dbReference>
<dbReference type="EMBL" id="AP028654">
    <property type="protein sequence ID" value="BEP29431.1"/>
    <property type="molecule type" value="Genomic_DNA"/>
</dbReference>
<evidence type="ECO:0000256" key="9">
    <source>
        <dbReference type="PROSITE-ProRule" id="PRU00284"/>
    </source>
</evidence>
<accession>A0AAU9E458</accession>
<dbReference type="CDD" id="cd18773">
    <property type="entry name" value="PDC1_HK_sensor"/>
    <property type="match status" value="1"/>
</dbReference>
<dbReference type="InterPro" id="IPR033479">
    <property type="entry name" value="dCache_1"/>
</dbReference>
<keyword evidence="2" id="KW-1003">Cell membrane</keyword>
<dbReference type="PANTHER" id="PTHR32089">
    <property type="entry name" value="METHYL-ACCEPTING CHEMOTAXIS PROTEIN MCPB"/>
    <property type="match status" value="1"/>
</dbReference>
<dbReference type="Proteomes" id="UP001321786">
    <property type="component" value="Chromosome"/>
</dbReference>
<dbReference type="AlphaFoldDB" id="A0AAU9E458"/>
<dbReference type="KEGG" id="hprf:HLPR_17620"/>
<keyword evidence="5 10" id="KW-1133">Transmembrane helix</keyword>
<feature type="transmembrane region" description="Helical" evidence="10">
    <location>
        <begin position="315"/>
        <end position="332"/>
    </location>
</feature>
<dbReference type="GO" id="GO:0004888">
    <property type="term" value="F:transmembrane signaling receptor activity"/>
    <property type="evidence" value="ECO:0007669"/>
    <property type="project" value="InterPro"/>
</dbReference>
<keyword evidence="6 10" id="KW-0472">Membrane</keyword>
<name>A0AAU9E458_9FIRM</name>
<evidence type="ECO:0000259" key="11">
    <source>
        <dbReference type="PROSITE" id="PS50111"/>
    </source>
</evidence>
<dbReference type="Pfam" id="PF00015">
    <property type="entry name" value="MCPsignal"/>
    <property type="match status" value="1"/>
</dbReference>